<name>A0AB36VFJ2_BACTU</name>
<accession>A0AB36VFJ2</accession>
<dbReference type="EMBL" id="NUPM01000005">
    <property type="protein sequence ID" value="PGZ04944.1"/>
    <property type="molecule type" value="Genomic_DNA"/>
</dbReference>
<comment type="caution">
    <text evidence="2">The sequence shown here is derived from an EMBL/GenBank/DDBJ whole genome shotgun (WGS) entry which is preliminary data.</text>
</comment>
<dbReference type="Proteomes" id="UP000223445">
    <property type="component" value="Unassembled WGS sequence"/>
</dbReference>
<gene>
    <name evidence="2" type="ORF">COE48_05010</name>
</gene>
<evidence type="ECO:0000313" key="2">
    <source>
        <dbReference type="EMBL" id="PGZ04944.1"/>
    </source>
</evidence>
<organism evidence="2 3">
    <name type="scientific">Bacillus thuringiensis</name>
    <dbReference type="NCBI Taxonomy" id="1428"/>
    <lineage>
        <taxon>Bacteria</taxon>
        <taxon>Bacillati</taxon>
        <taxon>Bacillota</taxon>
        <taxon>Bacilli</taxon>
        <taxon>Bacillales</taxon>
        <taxon>Bacillaceae</taxon>
        <taxon>Bacillus</taxon>
        <taxon>Bacillus cereus group</taxon>
    </lineage>
</organism>
<sequence>MIILAEEYSYLAVFQLHNDKYMVDFPDFEDCPVQGLVATKAEALKVAKESLEFCIVDCIINGIKLPEPTHQLLSDVWNGGIVRKITVKVDEDGFIPTYEKDEEIIESVIEDEIIETKEEKVKSETQTQTQNPPMMPSIEDL</sequence>
<feature type="region of interest" description="Disordered" evidence="1">
    <location>
        <begin position="117"/>
        <end position="141"/>
    </location>
</feature>
<dbReference type="AlphaFoldDB" id="A0AB36VFJ2"/>
<evidence type="ECO:0008006" key="4">
    <source>
        <dbReference type="Google" id="ProtNLM"/>
    </source>
</evidence>
<proteinExistence type="predicted"/>
<protein>
    <recommendedName>
        <fullName evidence="4">HicB-like antitoxin of toxin-antitoxin system domain-containing protein</fullName>
    </recommendedName>
</protein>
<evidence type="ECO:0000313" key="3">
    <source>
        <dbReference type="Proteomes" id="UP000223445"/>
    </source>
</evidence>
<evidence type="ECO:0000256" key="1">
    <source>
        <dbReference type="SAM" id="MobiDB-lite"/>
    </source>
</evidence>
<dbReference type="InterPro" id="IPR035069">
    <property type="entry name" value="TTHA1013/TTHA0281-like"/>
</dbReference>
<dbReference type="SUPFAM" id="SSF143100">
    <property type="entry name" value="TTHA1013/TTHA0281-like"/>
    <property type="match status" value="1"/>
</dbReference>
<dbReference type="Gene3D" id="3.30.160.250">
    <property type="match status" value="1"/>
</dbReference>
<reference evidence="2 3" key="1">
    <citation type="submission" date="2017-09" db="EMBL/GenBank/DDBJ databases">
        <title>Large-scale bioinformatics analysis of Bacillus genomes uncovers conserved roles of natural products in bacterial physiology.</title>
        <authorList>
            <consortium name="Agbiome Team Llc"/>
            <person name="Bleich R.M."/>
            <person name="Grubbs K.J."/>
            <person name="Santa Maria K.C."/>
            <person name="Allen S.E."/>
            <person name="Farag S."/>
            <person name="Shank E.A."/>
            <person name="Bowers A."/>
        </authorList>
    </citation>
    <scope>NUCLEOTIDE SEQUENCE [LARGE SCALE GENOMIC DNA]</scope>
    <source>
        <strain evidence="2 3">AFS030179</strain>
    </source>
</reference>